<protein>
    <submittedName>
        <fullName evidence="1">Uncharacterized protein</fullName>
    </submittedName>
</protein>
<comment type="caution">
    <text evidence="1">The sequence shown here is derived from an EMBL/GenBank/DDBJ whole genome shotgun (WGS) entry which is preliminary data.</text>
</comment>
<sequence length="167" mass="19516">MEPNLGDALLRREERIHAIRKHLRVIQVGPLRSLVGAIMADLESELGKIEVSKMDHPAFWTVGKLDDLEENIRPDESSSVRMRKIVREEGGRAKVMEAMGRETRCKVLNRKKHWRDEPEQDYSIYDLHPPPETIEYSNQLVDEWFTKHCEVLISEELLHLDMEYTGI</sequence>
<evidence type="ECO:0000313" key="1">
    <source>
        <dbReference type="EMBL" id="RAL67821.1"/>
    </source>
</evidence>
<accession>A0A395J656</accession>
<name>A0A395J656_9HELO</name>
<keyword evidence="2" id="KW-1185">Reference proteome</keyword>
<gene>
    <name evidence="1" type="ORF">DID88_008548</name>
</gene>
<organism evidence="1 2">
    <name type="scientific">Monilinia fructigena</name>
    <dbReference type="NCBI Taxonomy" id="38457"/>
    <lineage>
        <taxon>Eukaryota</taxon>
        <taxon>Fungi</taxon>
        <taxon>Dikarya</taxon>
        <taxon>Ascomycota</taxon>
        <taxon>Pezizomycotina</taxon>
        <taxon>Leotiomycetes</taxon>
        <taxon>Helotiales</taxon>
        <taxon>Sclerotiniaceae</taxon>
        <taxon>Monilinia</taxon>
    </lineage>
</organism>
<dbReference type="OrthoDB" id="3526263at2759"/>
<dbReference type="EMBL" id="QKRW01000002">
    <property type="protein sequence ID" value="RAL67821.1"/>
    <property type="molecule type" value="Genomic_DNA"/>
</dbReference>
<evidence type="ECO:0000313" key="2">
    <source>
        <dbReference type="Proteomes" id="UP000249056"/>
    </source>
</evidence>
<proteinExistence type="predicted"/>
<dbReference type="Proteomes" id="UP000249056">
    <property type="component" value="Unassembled WGS sequence"/>
</dbReference>
<dbReference type="AlphaFoldDB" id="A0A395J656"/>
<reference evidence="1 2" key="1">
    <citation type="submission" date="2018-06" db="EMBL/GenBank/DDBJ databases">
        <title>Genome Sequence of the Brown Rot Fungal Pathogen Monilinia fructigena.</title>
        <authorList>
            <person name="Landi L."/>
            <person name="De Miccolis Angelini R.M."/>
            <person name="Pollastro S."/>
            <person name="Abate D."/>
            <person name="Faretra F."/>
            <person name="Romanazzi G."/>
        </authorList>
    </citation>
    <scope>NUCLEOTIDE SEQUENCE [LARGE SCALE GENOMIC DNA]</scope>
    <source>
        <strain evidence="1 2">Mfrg269</strain>
    </source>
</reference>